<protein>
    <submittedName>
        <fullName evidence="2">Uncharacterized protein</fullName>
    </submittedName>
</protein>
<dbReference type="EMBL" id="WAEM01000001">
    <property type="protein sequence ID" value="KAB1157754.1"/>
    <property type="molecule type" value="Genomic_DNA"/>
</dbReference>
<dbReference type="Proteomes" id="UP000490922">
    <property type="component" value="Unassembled WGS sequence"/>
</dbReference>
<feature type="transmembrane region" description="Helical" evidence="1">
    <location>
        <begin position="124"/>
        <end position="144"/>
    </location>
</feature>
<keyword evidence="3" id="KW-1185">Reference proteome</keyword>
<name>A0A7J5AJJ0_9FLAO</name>
<keyword evidence="1" id="KW-1133">Transmembrane helix</keyword>
<organism evidence="2 3">
    <name type="scientific">Flavobacterium luteum</name>
    <dbReference type="NCBI Taxonomy" id="2026654"/>
    <lineage>
        <taxon>Bacteria</taxon>
        <taxon>Pseudomonadati</taxon>
        <taxon>Bacteroidota</taxon>
        <taxon>Flavobacteriia</taxon>
        <taxon>Flavobacteriales</taxon>
        <taxon>Flavobacteriaceae</taxon>
        <taxon>Flavobacterium</taxon>
    </lineage>
</organism>
<feature type="transmembrane region" description="Helical" evidence="1">
    <location>
        <begin position="26"/>
        <end position="47"/>
    </location>
</feature>
<feature type="transmembrane region" description="Helical" evidence="1">
    <location>
        <begin position="93"/>
        <end position="112"/>
    </location>
</feature>
<comment type="caution">
    <text evidence="2">The sequence shown here is derived from an EMBL/GenBank/DDBJ whole genome shotgun (WGS) entry which is preliminary data.</text>
</comment>
<keyword evidence="1" id="KW-0812">Transmembrane</keyword>
<evidence type="ECO:0000313" key="2">
    <source>
        <dbReference type="EMBL" id="KAB1157754.1"/>
    </source>
</evidence>
<feature type="transmembrane region" description="Helical" evidence="1">
    <location>
        <begin position="59"/>
        <end position="81"/>
    </location>
</feature>
<dbReference type="AlphaFoldDB" id="A0A7J5AJJ0"/>
<evidence type="ECO:0000256" key="1">
    <source>
        <dbReference type="SAM" id="Phobius"/>
    </source>
</evidence>
<gene>
    <name evidence="2" type="ORF">F6464_01330</name>
</gene>
<dbReference type="RefSeq" id="WP_151105947.1">
    <property type="nucleotide sequence ID" value="NZ_WAEM01000001.1"/>
</dbReference>
<proteinExistence type="predicted"/>
<reference evidence="2 3" key="1">
    <citation type="submission" date="2019-09" db="EMBL/GenBank/DDBJ databases">
        <title>Flavobacterium sp. nov., isolated from glacier ice.</title>
        <authorList>
            <person name="Liu Q."/>
        </authorList>
    </citation>
    <scope>NUCLEOTIDE SEQUENCE [LARGE SCALE GENOMIC DNA]</scope>
    <source>
        <strain evidence="2 3">NBRC 112527</strain>
    </source>
</reference>
<accession>A0A7J5AJJ0</accession>
<sequence length="179" mass="20793">MKTFFSRIYSSFVTCDWYQSIKKNKWFFVTWFALTLILGLIGVWLPIINDLSNENQVIIGKILINGSLSTYSIVILIDGVINVISTPKFKKSNFLIALIVITFLILIFNIFFYTKIIDKVETRFIKYMTFCLGLISTFIAIYMYKYKKIDPEEGADAVIDYDNERVIESSKNETENPIL</sequence>
<keyword evidence="1" id="KW-0472">Membrane</keyword>
<evidence type="ECO:0000313" key="3">
    <source>
        <dbReference type="Proteomes" id="UP000490922"/>
    </source>
</evidence>